<keyword evidence="7" id="KW-1185">Reference proteome</keyword>
<sequence>MATLRELIIKISANSQSFQSEISRASRMGGDYYKTMQNGGRQAAAAARESQRAFAELNNQFVGIKSAAAGIVGAMSVTSLITMADNWGQVTSRMKMATESSDELAMVQRRLMEISDRTYKPIEEQAELFIRSSNAMKELGYSTAGTIDFIDSISSALTINAASADKGQSAINALSKSMVQGKVSGDEWNTVMEVMPTVVGDIARAMGTTENAVKKLAADGKLSMQQFADAVIAAQQKNAELAENMPTTVGDAITKLSNHMKKYVGETNSAYGTTQALSGGISDLADNIDTVATAGAALVGIGFARYFGGMVSGAYSATAGIISAAKSEVALAEAQLRGTQIATARARSAVYRAQQALAAARGTDAQAAAEKRLAATQAAVTRNIAARTAAQTTLNNVTAVGSRLMSGALGLVGGVPGLLMLGAGAWYYMYQKQEQARESAIQYAGTLDDVVAKSKEMNIAQLGGAIADSGDSIKAQEKSIDELKSSLIDAQAEYKKYNDLVIQFRVQQDASNGYTIKAAEAQRNVDKAIRDLDSAQKLLSNTISNQNKLQVEAINKTVEMSGAVSSLSDMYERLNRVTRQTTKLSHPQYSGPVLPVLDDKQQAAITKQQRDRILSSLKDIDRARKQAEFEADDLNLPSGWRQKYINDAESTFRSNEANKPTKKGPKTDEEKAIDTYDRLIKQQREQLALGSQNTELAKIKYQTTQGELSTLTSIQKQELARNAALIDQAEIRKKAAEYENGLIDSNANAKAANDANLTGFGEGSRARERMNEMISIRRDFIQKDDELRRQHQAGEIDDEFFNRAITLNKRYLDKRLSDQQMYYTSLDDQRNNWMGGMRDGFADWADEATDYATQASQGMQTAMSSAVGSITEMLNGNMNSWKDWGVGVLKIIQNVLVNMAVANAASGASSMIGSLFGIGASAMAGGAGAASANNAFSTGAYSNLSFNALGGVYDSPSLSAYSGGVYNTPQMFAFAKGAGVFGEAGPEAIMPLTRAANGSLGVRAIMPDVQSANSGGNVYVTITESGTASVSGNGDQNFAREFTQIIQREYRKLRDRDLSQGGVINRVIAGRR</sequence>
<evidence type="ECO:0000259" key="4">
    <source>
        <dbReference type="Pfam" id="PF09718"/>
    </source>
</evidence>
<feature type="domain" description="Tail length tape measure" evidence="3">
    <location>
        <begin position="391"/>
        <end position="554"/>
    </location>
</feature>
<feature type="compositionally biased region" description="Polar residues" evidence="2">
    <location>
        <begin position="649"/>
        <end position="658"/>
    </location>
</feature>
<dbReference type="AlphaFoldDB" id="A0A7V8IHP0"/>
<evidence type="ECO:0000259" key="3">
    <source>
        <dbReference type="Pfam" id="PF06120"/>
    </source>
</evidence>
<evidence type="ECO:0000256" key="1">
    <source>
        <dbReference type="SAM" id="Coils"/>
    </source>
</evidence>
<evidence type="ECO:0000313" key="7">
    <source>
        <dbReference type="Proteomes" id="UP000053038"/>
    </source>
</evidence>
<dbReference type="Pfam" id="PF09718">
    <property type="entry name" value="Tape_meas_lam_C"/>
    <property type="match status" value="1"/>
</dbReference>
<reference evidence="6 7" key="1">
    <citation type="submission" date="2014-10" db="EMBL/GenBank/DDBJ databases">
        <title>Genome sequence of Pectobacterium carotovorum M022.</title>
        <authorList>
            <person name="Chan K.-G."/>
            <person name="Tan W.-S."/>
        </authorList>
    </citation>
    <scope>NUCLEOTIDE SEQUENCE [LARGE SCALE GENOMIC DNA]</scope>
    <source>
        <strain evidence="6 7">M022</strain>
    </source>
</reference>
<dbReference type="InterPro" id="IPR009302">
    <property type="entry name" value="Tail_length_tape_measure"/>
</dbReference>
<dbReference type="Proteomes" id="UP000053038">
    <property type="component" value="Unassembled WGS sequence"/>
</dbReference>
<evidence type="ECO:0000259" key="5">
    <source>
        <dbReference type="Pfam" id="PF20155"/>
    </source>
</evidence>
<dbReference type="RefSeq" id="WP_039351536.1">
    <property type="nucleotide sequence ID" value="NZ_JSXC01000037.1"/>
</dbReference>
<dbReference type="NCBIfam" id="TIGR02675">
    <property type="entry name" value="tape_meas_nterm"/>
    <property type="match status" value="1"/>
</dbReference>
<evidence type="ECO:0000256" key="2">
    <source>
        <dbReference type="SAM" id="MobiDB-lite"/>
    </source>
</evidence>
<evidence type="ECO:0000313" key="6">
    <source>
        <dbReference type="EMBL" id="KHN50726.1"/>
    </source>
</evidence>
<dbReference type="InterPro" id="IPR006431">
    <property type="entry name" value="Phage_tape_meas_C"/>
</dbReference>
<comment type="caution">
    <text evidence="6">The sequence shown here is derived from an EMBL/GenBank/DDBJ whole genome shotgun (WGS) entry which is preliminary data.</text>
</comment>
<dbReference type="NCBIfam" id="TIGR01541">
    <property type="entry name" value="tape_meas_lam_C"/>
    <property type="match status" value="1"/>
</dbReference>
<feature type="domain" description="Tape measure protein N-terminal" evidence="5">
    <location>
        <begin position="79"/>
        <end position="268"/>
    </location>
</feature>
<feature type="domain" description="Bacteriophage tail tape measure C-terminal" evidence="4">
    <location>
        <begin position="832"/>
        <end position="904"/>
    </location>
</feature>
<gene>
    <name evidence="6" type="ORF">OI69_13775</name>
</gene>
<dbReference type="InterPro" id="IPR013491">
    <property type="entry name" value="Tape_meas_N"/>
</dbReference>
<dbReference type="EMBL" id="JSXC01000037">
    <property type="protein sequence ID" value="KHN50726.1"/>
    <property type="molecule type" value="Genomic_DNA"/>
</dbReference>
<dbReference type="Pfam" id="PF06120">
    <property type="entry name" value="Phage_HK97_TLTM"/>
    <property type="match status" value="1"/>
</dbReference>
<feature type="region of interest" description="Disordered" evidence="2">
    <location>
        <begin position="649"/>
        <end position="670"/>
    </location>
</feature>
<proteinExistence type="predicted"/>
<accession>A0A7V8IHP0</accession>
<protein>
    <submittedName>
        <fullName evidence="6">Lambda family phage tail tape measure protein</fullName>
    </submittedName>
</protein>
<organism evidence="6 7">
    <name type="scientific">Pectobacterium fontis</name>
    <dbReference type="NCBI Taxonomy" id="2558042"/>
    <lineage>
        <taxon>Bacteria</taxon>
        <taxon>Pseudomonadati</taxon>
        <taxon>Pseudomonadota</taxon>
        <taxon>Gammaproteobacteria</taxon>
        <taxon>Enterobacterales</taxon>
        <taxon>Pectobacteriaceae</taxon>
        <taxon>Pectobacterium</taxon>
    </lineage>
</organism>
<name>A0A7V8IHP0_9GAMM</name>
<dbReference type="Pfam" id="PF20155">
    <property type="entry name" value="TMP_3"/>
    <property type="match status" value="1"/>
</dbReference>
<keyword evidence="1" id="KW-0175">Coiled coil</keyword>
<feature type="coiled-coil region" evidence="1">
    <location>
        <begin position="473"/>
        <end position="538"/>
    </location>
</feature>
<dbReference type="OrthoDB" id="79849at2"/>